<gene>
    <name evidence="1" type="ORF">EfsSVR2332_29120</name>
</gene>
<evidence type="ECO:0000313" key="2">
    <source>
        <dbReference type="Proteomes" id="UP001317613"/>
    </source>
</evidence>
<dbReference type="Proteomes" id="UP001317613">
    <property type="component" value="Chromosome"/>
</dbReference>
<evidence type="ECO:0000313" key="1">
    <source>
        <dbReference type="EMBL" id="BDQ62834.1"/>
    </source>
</evidence>
<sequence>MNKQEKEDLIQALYDIGGCEAEDEWTRGYDDGVNAAIEVIKELKVQEKAIVPKFVAYWFEDNFEELDWELGGVLINAFNTNRNERSHFQDWLVDTTNYPIETLIRMKLFGYEVEKEQLYWAVRGVTDYFRCDEKIIVFKKEEEALEVANLIGINTEVKKMNSIDCSECISIEELRNENEEPLFYVALPKIGDTEFCYLWTDTDGAVYTQGNKGLCIGRLKHTEQEIKAIDERYWLFAVKVEEE</sequence>
<accession>A0AC59HSW5</accession>
<proteinExistence type="predicted"/>
<name>A0AC59HSW5_ENTFL</name>
<reference evidence="1" key="1">
    <citation type="submission" date="2022-08" db="EMBL/GenBank/DDBJ databases">
        <title>Molecular epidemiological analysis of five strains of VanD-type vancomycin-resistant Enterococcus faecalis.</title>
        <authorList>
            <person name="Mimura K."/>
            <person name="Hashimoto Y."/>
            <person name="Tomita H."/>
        </authorList>
    </citation>
    <scope>NUCLEOTIDE SEQUENCE</scope>
    <source>
        <strain evidence="1">SVR2332</strain>
    </source>
</reference>
<protein>
    <submittedName>
        <fullName evidence="1">Uncharacterized protein</fullName>
    </submittedName>
</protein>
<dbReference type="EMBL" id="AP026729">
    <property type="protein sequence ID" value="BDQ62834.1"/>
    <property type="molecule type" value="Genomic_DNA"/>
</dbReference>
<organism evidence="1 2">
    <name type="scientific">Enterococcus faecalis</name>
    <name type="common">Streptococcus faecalis</name>
    <dbReference type="NCBI Taxonomy" id="1351"/>
    <lineage>
        <taxon>Bacteria</taxon>
        <taxon>Bacillati</taxon>
        <taxon>Bacillota</taxon>
        <taxon>Bacilli</taxon>
        <taxon>Lactobacillales</taxon>
        <taxon>Enterococcaceae</taxon>
        <taxon>Enterococcus</taxon>
    </lineage>
</organism>